<dbReference type="EMBL" id="RIBY02002223">
    <property type="protein sequence ID" value="KAH9822088.1"/>
    <property type="molecule type" value="Genomic_DNA"/>
</dbReference>
<reference evidence="2 3" key="1">
    <citation type="journal article" date="2018" name="IMA Fungus">
        <title>IMA Genome-F 10: Nine draft genome sequences of Claviceps purpurea s.lat., including C. arundinis, C. humidiphila, and C. cf. spartinae, pseudomolecules for the pitch canker pathogen Fusarium circinatum, draft genome of Davidsoniella eucalypti, Grosmannia galeiformis, Quambalaria eucalypti, and Teratosphaeria destructans.</title>
        <authorList>
            <person name="Wingfield B.D."/>
            <person name="Liu M."/>
            <person name="Nguyen H.D."/>
            <person name="Lane F.A."/>
            <person name="Morgan S.W."/>
            <person name="De Vos L."/>
            <person name="Wilken P.M."/>
            <person name="Duong T.A."/>
            <person name="Aylward J."/>
            <person name="Coetzee M.P."/>
            <person name="Dadej K."/>
            <person name="De Beer Z.W."/>
            <person name="Findlay W."/>
            <person name="Havenga M."/>
            <person name="Kolarik M."/>
            <person name="Menzies J.G."/>
            <person name="Naidoo K."/>
            <person name="Pochopski O."/>
            <person name="Shoukouhi P."/>
            <person name="Santana Q.C."/>
            <person name="Seifert K.A."/>
            <person name="Soal N."/>
            <person name="Steenkamp E.T."/>
            <person name="Tatham C.T."/>
            <person name="van der Nest M.A."/>
            <person name="Wingfield M.J."/>
        </authorList>
    </citation>
    <scope>NUCLEOTIDE SEQUENCE [LARGE SCALE GENOMIC DNA]</scope>
    <source>
        <strain evidence="2">CMW44962</strain>
    </source>
</reference>
<feature type="compositionally biased region" description="Polar residues" evidence="1">
    <location>
        <begin position="51"/>
        <end position="63"/>
    </location>
</feature>
<evidence type="ECO:0000313" key="3">
    <source>
        <dbReference type="Proteomes" id="UP001138500"/>
    </source>
</evidence>
<evidence type="ECO:0000313" key="2">
    <source>
        <dbReference type="EMBL" id="KAH9822088.1"/>
    </source>
</evidence>
<protein>
    <submittedName>
        <fullName evidence="2">Uncharacterized protein</fullName>
    </submittedName>
</protein>
<keyword evidence="3" id="KW-1185">Reference proteome</keyword>
<name>A0A9W7SLM1_9PEZI</name>
<evidence type="ECO:0000256" key="1">
    <source>
        <dbReference type="SAM" id="MobiDB-lite"/>
    </source>
</evidence>
<dbReference type="AlphaFoldDB" id="A0A9W7SLM1"/>
<accession>A0A9W7SLM1</accession>
<dbReference type="Proteomes" id="UP001138500">
    <property type="component" value="Unassembled WGS sequence"/>
</dbReference>
<feature type="region of interest" description="Disordered" evidence="1">
    <location>
        <begin position="37"/>
        <end position="65"/>
    </location>
</feature>
<comment type="caution">
    <text evidence="2">The sequence shown here is derived from an EMBL/GenBank/DDBJ whole genome shotgun (WGS) entry which is preliminary data.</text>
</comment>
<proteinExistence type="predicted"/>
<reference evidence="2 3" key="2">
    <citation type="journal article" date="2021" name="Curr. Genet.">
        <title>Genetic response to nitrogen starvation in the aggressive Eucalyptus foliar pathogen Teratosphaeria destructans.</title>
        <authorList>
            <person name="Havenga M."/>
            <person name="Wingfield B.D."/>
            <person name="Wingfield M.J."/>
            <person name="Dreyer L.L."/>
            <person name="Roets F."/>
            <person name="Aylward J."/>
        </authorList>
    </citation>
    <scope>NUCLEOTIDE SEQUENCE [LARGE SCALE GENOMIC DNA]</scope>
    <source>
        <strain evidence="2">CMW44962</strain>
    </source>
</reference>
<gene>
    <name evidence="2" type="ORF">Tdes44962_MAKER04763</name>
</gene>
<organism evidence="2 3">
    <name type="scientific">Teratosphaeria destructans</name>
    <dbReference type="NCBI Taxonomy" id="418781"/>
    <lineage>
        <taxon>Eukaryota</taxon>
        <taxon>Fungi</taxon>
        <taxon>Dikarya</taxon>
        <taxon>Ascomycota</taxon>
        <taxon>Pezizomycotina</taxon>
        <taxon>Dothideomycetes</taxon>
        <taxon>Dothideomycetidae</taxon>
        <taxon>Mycosphaerellales</taxon>
        <taxon>Teratosphaeriaceae</taxon>
        <taxon>Teratosphaeria</taxon>
    </lineage>
</organism>
<sequence length="95" mass="10427">MPPCPKPKTTISPALYPHVSIRSSSISPFSNAVLNLNPASASSPPLPESKMMSSPQWKPSRSSRFAGPWTEMQAVSGRFSWEPSLVKESSEKRVR</sequence>